<keyword evidence="2 7" id="KW-0812">Transmembrane</keyword>
<evidence type="ECO:0000256" key="1">
    <source>
        <dbReference type="ARBA" id="ARBA00004651"/>
    </source>
</evidence>
<dbReference type="InterPro" id="IPR008250">
    <property type="entry name" value="ATPase_P-typ_transduc_dom_A_sf"/>
</dbReference>
<proteinExistence type="predicted"/>
<dbReference type="GO" id="GO:0016887">
    <property type="term" value="F:ATP hydrolysis activity"/>
    <property type="evidence" value="ECO:0007669"/>
    <property type="project" value="InterPro"/>
</dbReference>
<keyword evidence="10" id="KW-1185">Reference proteome</keyword>
<dbReference type="InterPro" id="IPR036412">
    <property type="entry name" value="HAD-like_sf"/>
</dbReference>
<protein>
    <submittedName>
        <fullName evidence="9">HAD-IC family P-type ATPase</fullName>
    </submittedName>
</protein>
<evidence type="ECO:0000313" key="10">
    <source>
        <dbReference type="Proteomes" id="UP000515570"/>
    </source>
</evidence>
<dbReference type="SUPFAM" id="SSF81660">
    <property type="entry name" value="Metal cation-transporting ATPase, ATP-binding domain N"/>
    <property type="match status" value="1"/>
</dbReference>
<accession>A0A7G5FIM8</accession>
<evidence type="ECO:0000256" key="6">
    <source>
        <dbReference type="ARBA" id="ARBA00023136"/>
    </source>
</evidence>
<feature type="transmembrane region" description="Helical" evidence="7">
    <location>
        <begin position="457"/>
        <end position="478"/>
    </location>
</feature>
<dbReference type="EMBL" id="CP059833">
    <property type="protein sequence ID" value="QMV86469.1"/>
    <property type="molecule type" value="Genomic_DNA"/>
</dbReference>
<dbReference type="SUPFAM" id="SSF81653">
    <property type="entry name" value="Calcium ATPase, transduction domain A"/>
    <property type="match status" value="1"/>
</dbReference>
<dbReference type="GO" id="GO:0005507">
    <property type="term" value="F:copper ion binding"/>
    <property type="evidence" value="ECO:0007669"/>
    <property type="project" value="TreeGrafter"/>
</dbReference>
<feature type="domain" description="P-type ATPase A" evidence="8">
    <location>
        <begin position="350"/>
        <end position="439"/>
    </location>
</feature>
<dbReference type="GO" id="GO:0055070">
    <property type="term" value="P:copper ion homeostasis"/>
    <property type="evidence" value="ECO:0007669"/>
    <property type="project" value="TreeGrafter"/>
</dbReference>
<evidence type="ECO:0000256" key="3">
    <source>
        <dbReference type="ARBA" id="ARBA00022723"/>
    </source>
</evidence>
<dbReference type="Gene3D" id="2.70.150.10">
    <property type="entry name" value="Calcium-transporting ATPase, cytoplasmic transduction domain A"/>
    <property type="match status" value="1"/>
</dbReference>
<keyword evidence="5 7" id="KW-1133">Transmembrane helix</keyword>
<dbReference type="GO" id="GO:0005524">
    <property type="term" value="F:ATP binding"/>
    <property type="evidence" value="ECO:0007669"/>
    <property type="project" value="InterPro"/>
</dbReference>
<feature type="transmembrane region" description="Helical" evidence="7">
    <location>
        <begin position="255"/>
        <end position="275"/>
    </location>
</feature>
<dbReference type="GO" id="GO:0005886">
    <property type="term" value="C:plasma membrane"/>
    <property type="evidence" value="ECO:0007669"/>
    <property type="project" value="UniProtKB-SubCell"/>
</dbReference>
<dbReference type="Pfam" id="PF00122">
    <property type="entry name" value="E1-E2_ATPase"/>
    <property type="match status" value="1"/>
</dbReference>
<feature type="transmembrane region" description="Helical" evidence="7">
    <location>
        <begin position="214"/>
        <end position="234"/>
    </location>
</feature>
<evidence type="ECO:0000256" key="7">
    <source>
        <dbReference type="SAM" id="Phobius"/>
    </source>
</evidence>
<comment type="subcellular location">
    <subcellularLocation>
        <location evidence="1">Cell membrane</location>
        <topology evidence="1">Multi-pass membrane protein</topology>
    </subcellularLocation>
</comment>
<dbReference type="SUPFAM" id="SSF81665">
    <property type="entry name" value="Calcium ATPase, transmembrane domain M"/>
    <property type="match status" value="1"/>
</dbReference>
<dbReference type="Gene3D" id="3.40.1110.10">
    <property type="entry name" value="Calcium-transporting ATPase, cytoplasmic domain N"/>
    <property type="match status" value="1"/>
</dbReference>
<dbReference type="GO" id="GO:0043682">
    <property type="term" value="F:P-type divalent copper transporter activity"/>
    <property type="evidence" value="ECO:0007669"/>
    <property type="project" value="TreeGrafter"/>
</dbReference>
<feature type="transmembrane region" description="Helical" evidence="7">
    <location>
        <begin position="191"/>
        <end position="208"/>
    </location>
</feature>
<organism evidence="9 10">
    <name type="scientific">Corynebacterium hindlerae</name>
    <dbReference type="NCBI Taxonomy" id="699041"/>
    <lineage>
        <taxon>Bacteria</taxon>
        <taxon>Bacillati</taxon>
        <taxon>Actinomycetota</taxon>
        <taxon>Actinomycetes</taxon>
        <taxon>Mycobacteriales</taxon>
        <taxon>Corynebacteriaceae</taxon>
        <taxon>Corynebacterium</taxon>
    </lineage>
</organism>
<keyword evidence="6 7" id="KW-0472">Membrane</keyword>
<dbReference type="NCBIfam" id="TIGR01494">
    <property type="entry name" value="ATPase_P-type"/>
    <property type="match status" value="1"/>
</dbReference>
<dbReference type="AlphaFoldDB" id="A0A7G5FIM8"/>
<keyword evidence="3" id="KW-0479">Metal-binding</keyword>
<dbReference type="Proteomes" id="UP000515570">
    <property type="component" value="Chromosome"/>
</dbReference>
<dbReference type="Pfam" id="PF00702">
    <property type="entry name" value="Hydrolase"/>
    <property type="match status" value="1"/>
</dbReference>
<evidence type="ECO:0000313" key="9">
    <source>
        <dbReference type="EMBL" id="QMV86469.1"/>
    </source>
</evidence>
<feature type="transmembrane region" description="Helical" evidence="7">
    <location>
        <begin position="820"/>
        <end position="847"/>
    </location>
</feature>
<dbReference type="Gene3D" id="3.40.50.1000">
    <property type="entry name" value="HAD superfamily/HAD-like"/>
    <property type="match status" value="1"/>
</dbReference>
<feature type="transmembrane region" description="Helical" evidence="7">
    <location>
        <begin position="295"/>
        <end position="315"/>
    </location>
</feature>
<dbReference type="InterPro" id="IPR023299">
    <property type="entry name" value="ATPase_P-typ_cyto_dom_N"/>
</dbReference>
<evidence type="ECO:0000256" key="2">
    <source>
        <dbReference type="ARBA" id="ARBA00022692"/>
    </source>
</evidence>
<dbReference type="SUPFAM" id="SSF56784">
    <property type="entry name" value="HAD-like"/>
    <property type="match status" value="1"/>
</dbReference>
<dbReference type="InterPro" id="IPR059000">
    <property type="entry name" value="ATPase_P-type_domA"/>
</dbReference>
<evidence type="ECO:0000256" key="5">
    <source>
        <dbReference type="ARBA" id="ARBA00022989"/>
    </source>
</evidence>
<dbReference type="InterPro" id="IPR023214">
    <property type="entry name" value="HAD_sf"/>
</dbReference>
<feature type="transmembrane region" description="Helical" evidence="7">
    <location>
        <begin position="484"/>
        <end position="503"/>
    </location>
</feature>
<evidence type="ECO:0000259" key="8">
    <source>
        <dbReference type="Pfam" id="PF00122"/>
    </source>
</evidence>
<dbReference type="PANTHER" id="PTHR43520">
    <property type="entry name" value="ATP7, ISOFORM B"/>
    <property type="match status" value="1"/>
</dbReference>
<dbReference type="PANTHER" id="PTHR43520:SF8">
    <property type="entry name" value="P-TYPE CU(+) TRANSPORTER"/>
    <property type="match status" value="1"/>
</dbReference>
<dbReference type="InterPro" id="IPR023298">
    <property type="entry name" value="ATPase_P-typ_TM_dom_sf"/>
</dbReference>
<sequence length="857" mass="93170">MDAAIAEAKKAAAAAGLAGAIDSDESPHVRLARRQASAHTSFALELEGLESALHVADIEEALEQRPGIRASVVYESATAWITAPDDVSPDDVIAVFADFGVHAVLTNASLRRRAERLNQTRRPLPLRGRRKKLALRATRLPRRRQQEAEERADLAARRAGRLRDVQLIRSQDEEPTEVLFTAKELLTRSRLLVSALLSLPIFILSYLPDLQFDYWQWVCLAIATPVVTWGAWPFHRATAAGLRRGMSALDAASSAAVLSSYLWSIFLLVFTTAGSPDWRFQPQWLAQNYNRVAQGEFFLDVACGVTVFMLLGSLLTRRERPDLMDEYKAKIRGELDVVTVVRKDTATSKSVHVEIPVQEIRVGDDIIVPGGATIPVDGRVIGGAAEIQPGMFTNYSGKTEKVKVNSTVHAGSFLLSGPLKIRVHKTGSQTRIASIYRWVKEASQYQNRSAQLATKTASLLVPWALGIAALDFFLWWLIGANINAAVASALAILAGVAPVALALSTNVAMKLGIEQTARLGVLVRNAEVIRELDEVNSMVFNRVGTLTEKDMFVETISVAEGENPELVLRVAGALAMESVHPASKALVRAAREARDAGTGGEDIPHWIEVAHPQVLDDGTLSGGIEIPLKNSEGEVELRQVEATLVRPHDLSGLSSRLSNVAVSGGIPIVVSWKGQARGVITLRQDNKPDAEDAVATLEEMGIETIMITRDMYPVARRFADNLGMSRVLAGIALKKKVLAVRSVHTQGAQVAMVGGLGVRECLNVADVGILMDDQVRLDVPEADVVLLRSDVSVVPELIALARRISALVDRNIMLAWAYNALVMTAAVAGVLHPMAATLFTILFTFLIEARSNNVRRF</sequence>
<dbReference type="InterPro" id="IPR001757">
    <property type="entry name" value="P_typ_ATPase"/>
</dbReference>
<evidence type="ECO:0000256" key="4">
    <source>
        <dbReference type="ARBA" id="ARBA00022967"/>
    </source>
</evidence>
<reference evidence="9 10" key="1">
    <citation type="submission" date="2020-07" db="EMBL/GenBank/DDBJ databases">
        <title>non toxigenic Corynebacterium sp. nov from a clinical source.</title>
        <authorList>
            <person name="Bernier A.-M."/>
            <person name="Bernard K."/>
        </authorList>
    </citation>
    <scope>NUCLEOTIDE SEQUENCE [LARGE SCALE GENOMIC DNA]</scope>
    <source>
        <strain evidence="10">NML 93-0612</strain>
    </source>
</reference>
<name>A0A7G5FIM8_9CORY</name>
<gene>
    <name evidence="9" type="ORF">HW450_05850</name>
</gene>
<keyword evidence="4" id="KW-1278">Translocase</keyword>